<dbReference type="AlphaFoldDB" id="A0A173G038"/>
<accession>A0A173G038</accession>
<protein>
    <submittedName>
        <fullName evidence="2">Preprotein translocase subunit G</fullName>
    </submittedName>
</protein>
<dbReference type="EMBL" id="KU053957">
    <property type="protein sequence ID" value="ANH09639.1"/>
    <property type="molecule type" value="Genomic_DNA"/>
</dbReference>
<feature type="transmembrane region" description="Helical" evidence="1">
    <location>
        <begin position="50"/>
        <end position="69"/>
    </location>
</feature>
<reference evidence="2" key="2">
    <citation type="submission" date="2016-06" db="EMBL/GenBank/DDBJ databases">
        <title>Genomic and phylogenetic analysis of Gastroclonium compressum supports its reinstatement to Coeloseira (Champiaceae, Rhodophyta).</title>
        <authorList>
            <person name="Kilpatrick Z."/>
            <person name="Hughey J.R."/>
        </authorList>
    </citation>
    <scope>NUCLEOTIDE SEQUENCE</scope>
</reference>
<keyword evidence="1" id="KW-1133">Transmembrane helix</keyword>
<dbReference type="GeneID" id="27983206"/>
<organism evidence="2">
    <name type="scientific">Gastroclonium compressum</name>
    <name type="common">Red alga</name>
    <name type="synonym">Coeloseira compressa</name>
    <dbReference type="NCBI Taxonomy" id="1852973"/>
    <lineage>
        <taxon>Eukaryota</taxon>
        <taxon>Rhodophyta</taxon>
        <taxon>Florideophyceae</taxon>
        <taxon>Rhodymeniophycidae</taxon>
        <taxon>Rhodymeniales</taxon>
        <taxon>Champiaceae</taxon>
        <taxon>Coeloseira</taxon>
    </lineage>
</organism>
<geneLocation type="plastid" evidence="2"/>
<keyword evidence="2" id="KW-0934">Plastid</keyword>
<gene>
    <name evidence="2" type="primary">secG</name>
</gene>
<reference evidence="2" key="1">
    <citation type="submission" date="2015-11" db="EMBL/GenBank/DDBJ databases">
        <authorList>
            <person name="Zhang Y."/>
            <person name="Guo Z."/>
        </authorList>
    </citation>
    <scope>NUCLEOTIDE SEQUENCE</scope>
</reference>
<name>A0A173G038_GASCM</name>
<keyword evidence="1" id="KW-0472">Membrane</keyword>
<evidence type="ECO:0000256" key="1">
    <source>
        <dbReference type="SAM" id="Phobius"/>
    </source>
</evidence>
<keyword evidence="1" id="KW-0812">Transmembrane</keyword>
<evidence type="ECO:0000313" key="2">
    <source>
        <dbReference type="EMBL" id="ANH09639.1"/>
    </source>
</evidence>
<proteinExistence type="predicted"/>
<dbReference type="RefSeq" id="YP_009257556.1">
    <property type="nucleotide sequence ID" value="NC_030338.1"/>
</dbReference>
<sequence>MKIIWYLVSISTLSLILFYSPKMSNSTVFNDNQQISSITSESQKTLQMIISSFVLLFFVFTILISLFPYE</sequence>